<keyword evidence="1" id="KW-0472">Membrane</keyword>
<reference evidence="2" key="1">
    <citation type="submission" date="2020-10" db="EMBL/GenBank/DDBJ databases">
        <authorList>
            <person name="Gilroy R."/>
        </authorList>
    </citation>
    <scope>NUCLEOTIDE SEQUENCE</scope>
    <source>
        <strain evidence="2">ChiBcec2-4451</strain>
    </source>
</reference>
<reference evidence="2" key="2">
    <citation type="journal article" date="2021" name="PeerJ">
        <title>Extensive microbial diversity within the chicken gut microbiome revealed by metagenomics and culture.</title>
        <authorList>
            <person name="Gilroy R."/>
            <person name="Ravi A."/>
            <person name="Getino M."/>
            <person name="Pursley I."/>
            <person name="Horton D.L."/>
            <person name="Alikhan N.F."/>
            <person name="Baker D."/>
            <person name="Gharbi K."/>
            <person name="Hall N."/>
            <person name="Watson M."/>
            <person name="Adriaenssens E.M."/>
            <person name="Foster-Nyarko E."/>
            <person name="Jarju S."/>
            <person name="Secka A."/>
            <person name="Antonio M."/>
            <person name="Oren A."/>
            <person name="Chaudhuri R.R."/>
            <person name="La Ragione R."/>
            <person name="Hildebrand F."/>
            <person name="Pallen M.J."/>
        </authorList>
    </citation>
    <scope>NUCLEOTIDE SEQUENCE</scope>
    <source>
        <strain evidence="2">ChiBcec2-4451</strain>
    </source>
</reference>
<keyword evidence="1" id="KW-1133">Transmembrane helix</keyword>
<evidence type="ECO:0000256" key="1">
    <source>
        <dbReference type="SAM" id="Phobius"/>
    </source>
</evidence>
<gene>
    <name evidence="2" type="ORF">IAA63_07385</name>
</gene>
<evidence type="ECO:0000313" key="3">
    <source>
        <dbReference type="Proteomes" id="UP000886723"/>
    </source>
</evidence>
<feature type="transmembrane region" description="Helical" evidence="1">
    <location>
        <begin position="6"/>
        <end position="32"/>
    </location>
</feature>
<comment type="caution">
    <text evidence="2">The sequence shown here is derived from an EMBL/GenBank/DDBJ whole genome shotgun (WGS) entry which is preliminary data.</text>
</comment>
<dbReference type="Proteomes" id="UP000886723">
    <property type="component" value="Unassembled WGS sequence"/>
</dbReference>
<organism evidence="2 3">
    <name type="scientific">Candidatus Pullilachnospira stercoravium</name>
    <dbReference type="NCBI Taxonomy" id="2840913"/>
    <lineage>
        <taxon>Bacteria</taxon>
        <taxon>Bacillati</taxon>
        <taxon>Bacillota</taxon>
        <taxon>Clostridia</taxon>
        <taxon>Lachnospirales</taxon>
        <taxon>Lachnospiraceae</taxon>
        <taxon>Lachnospiraceae incertae sedis</taxon>
        <taxon>Candidatus Pullilachnospira</taxon>
    </lineage>
</organism>
<keyword evidence="1" id="KW-0812">Transmembrane</keyword>
<name>A0A9D1NUA5_9FIRM</name>
<accession>A0A9D1NUA5</accession>
<evidence type="ECO:0000313" key="2">
    <source>
        <dbReference type="EMBL" id="HIV12945.1"/>
    </source>
</evidence>
<protein>
    <submittedName>
        <fullName evidence="2">Uncharacterized protein</fullName>
    </submittedName>
</protein>
<sequence length="51" mass="5639">MGILGLLYVIFAALFQLIIVVGVASVAGYFVIKMAVKAALREWDRERRGGR</sequence>
<dbReference type="EMBL" id="DVON01000164">
    <property type="protein sequence ID" value="HIV12945.1"/>
    <property type="molecule type" value="Genomic_DNA"/>
</dbReference>
<proteinExistence type="predicted"/>
<dbReference type="AlphaFoldDB" id="A0A9D1NUA5"/>